<comment type="caution">
    <text evidence="3">The sequence shown here is derived from an EMBL/GenBank/DDBJ whole genome shotgun (WGS) entry which is preliminary data.</text>
</comment>
<feature type="region of interest" description="Disordered" evidence="1">
    <location>
        <begin position="182"/>
        <end position="273"/>
    </location>
</feature>
<keyword evidence="2" id="KW-0472">Membrane</keyword>
<reference evidence="3" key="1">
    <citation type="submission" date="2023-10" db="EMBL/GenBank/DDBJ databases">
        <authorList>
            <person name="Hackl T."/>
        </authorList>
    </citation>
    <scope>NUCLEOTIDE SEQUENCE</scope>
</reference>
<organism evidence="3 4">
    <name type="scientific">Anthostomella pinea</name>
    <dbReference type="NCBI Taxonomy" id="933095"/>
    <lineage>
        <taxon>Eukaryota</taxon>
        <taxon>Fungi</taxon>
        <taxon>Dikarya</taxon>
        <taxon>Ascomycota</taxon>
        <taxon>Pezizomycotina</taxon>
        <taxon>Sordariomycetes</taxon>
        <taxon>Xylariomycetidae</taxon>
        <taxon>Xylariales</taxon>
        <taxon>Xylariaceae</taxon>
        <taxon>Anthostomella</taxon>
    </lineage>
</organism>
<accession>A0AAI8VNJ1</accession>
<dbReference type="AlphaFoldDB" id="A0AAI8VNJ1"/>
<keyword evidence="2" id="KW-0812">Transmembrane</keyword>
<evidence type="ECO:0000313" key="3">
    <source>
        <dbReference type="EMBL" id="CAJ2507706.1"/>
    </source>
</evidence>
<keyword evidence="2" id="KW-1133">Transmembrane helix</keyword>
<dbReference type="Proteomes" id="UP001295740">
    <property type="component" value="Unassembled WGS sequence"/>
</dbReference>
<evidence type="ECO:0000256" key="1">
    <source>
        <dbReference type="SAM" id="MobiDB-lite"/>
    </source>
</evidence>
<name>A0AAI8VNJ1_9PEZI</name>
<gene>
    <name evidence="3" type="ORF">KHLLAP_LOCUS8174</name>
</gene>
<feature type="compositionally biased region" description="Polar residues" evidence="1">
    <location>
        <begin position="226"/>
        <end position="244"/>
    </location>
</feature>
<feature type="transmembrane region" description="Helical" evidence="2">
    <location>
        <begin position="87"/>
        <end position="110"/>
    </location>
</feature>
<evidence type="ECO:0000256" key="2">
    <source>
        <dbReference type="SAM" id="Phobius"/>
    </source>
</evidence>
<protein>
    <submittedName>
        <fullName evidence="3">Uu.00g088920.m01.CDS01</fullName>
    </submittedName>
</protein>
<evidence type="ECO:0000313" key="4">
    <source>
        <dbReference type="Proteomes" id="UP001295740"/>
    </source>
</evidence>
<feature type="region of interest" description="Disordered" evidence="1">
    <location>
        <begin position="43"/>
        <end position="62"/>
    </location>
</feature>
<keyword evidence="4" id="KW-1185">Reference proteome</keyword>
<sequence>MTPALRLTALSCAIGPVYGRWFPTGRDAVNWGPATRTAAIAEFDPAESTPTPTPAPGVQPLNADLRKRDESKASTCGFPVDDLSRAIVGGTVGGVAGLALIVVAILFLLYRRRRRNREPSAPVEHDYPHAGMVYEQAAPGSQYASTFYGEAPPGMVQTADQNFFGHPHDGYGTSTAMFARDDHSSGSPSFFIPGANPVTGLRPGPGPGPSKQQDDLVSPIEPSPVSHVSPSAQYNTMVSAITNLTPPPPQSDYSQFSPPPPQHYQSYRPYPGT</sequence>
<dbReference type="EMBL" id="CAUWAG010000010">
    <property type="protein sequence ID" value="CAJ2507706.1"/>
    <property type="molecule type" value="Genomic_DNA"/>
</dbReference>
<proteinExistence type="predicted"/>